<dbReference type="AlphaFoldDB" id="A0A9P0F289"/>
<accession>A0A9P0F289</accession>
<dbReference type="OrthoDB" id="10009520at2759"/>
<proteinExistence type="inferred from homology"/>
<evidence type="ECO:0000259" key="12">
    <source>
        <dbReference type="PROSITE" id="PS50089"/>
    </source>
</evidence>
<dbReference type="CDD" id="cd20343">
    <property type="entry name" value="BRcat_RBR_HHARI-like"/>
    <property type="match status" value="1"/>
</dbReference>
<dbReference type="PROSITE" id="PS51873">
    <property type="entry name" value="TRIAD"/>
    <property type="match status" value="1"/>
</dbReference>
<dbReference type="FunFam" id="1.20.120.1750:FF:000002">
    <property type="entry name" value="RBR-type E3 ubiquitin transferase"/>
    <property type="match status" value="1"/>
</dbReference>
<keyword evidence="7 10" id="KW-0863">Zinc-finger</keyword>
<keyword evidence="9" id="KW-0862">Zinc</keyword>
<evidence type="ECO:0000256" key="9">
    <source>
        <dbReference type="ARBA" id="ARBA00022833"/>
    </source>
</evidence>
<feature type="region of interest" description="Disordered" evidence="11">
    <location>
        <begin position="1"/>
        <end position="23"/>
    </location>
</feature>
<dbReference type="SMART" id="SM00647">
    <property type="entry name" value="IBR"/>
    <property type="match status" value="2"/>
</dbReference>
<dbReference type="Pfam" id="PF21235">
    <property type="entry name" value="UBA_ARI1"/>
    <property type="match status" value="1"/>
</dbReference>
<evidence type="ECO:0000256" key="4">
    <source>
        <dbReference type="ARBA" id="ARBA00022679"/>
    </source>
</evidence>
<evidence type="ECO:0000313" key="15">
    <source>
        <dbReference type="Proteomes" id="UP001152759"/>
    </source>
</evidence>
<name>A0A9P0F289_BEMTA</name>
<evidence type="ECO:0000256" key="3">
    <source>
        <dbReference type="ARBA" id="ARBA00012251"/>
    </source>
</evidence>
<dbReference type="PROSITE" id="PS50089">
    <property type="entry name" value="ZF_RING_2"/>
    <property type="match status" value="1"/>
</dbReference>
<keyword evidence="8" id="KW-0833">Ubl conjugation pathway</keyword>
<dbReference type="Pfam" id="PF22191">
    <property type="entry name" value="IBR_1"/>
    <property type="match status" value="1"/>
</dbReference>
<comment type="catalytic activity">
    <reaction evidence="1">
        <text>[E2 ubiquitin-conjugating enzyme]-S-ubiquitinyl-L-cysteine + [acceptor protein]-L-lysine = [E2 ubiquitin-conjugating enzyme]-L-cysteine + [acceptor protein]-N(6)-ubiquitinyl-L-lysine.</text>
        <dbReference type="EC" id="2.3.2.31"/>
    </reaction>
</comment>
<evidence type="ECO:0000313" key="14">
    <source>
        <dbReference type="EMBL" id="CAH0385270.1"/>
    </source>
</evidence>
<dbReference type="CDD" id="cd16626">
    <property type="entry name" value="RING-HC_RBR_HHARI"/>
    <property type="match status" value="1"/>
</dbReference>
<dbReference type="CDD" id="cd20356">
    <property type="entry name" value="Rcat_RBR_HHARI-like"/>
    <property type="match status" value="1"/>
</dbReference>
<dbReference type="PANTHER" id="PTHR11685">
    <property type="entry name" value="RBR FAMILY RING FINGER AND IBR DOMAIN-CONTAINING"/>
    <property type="match status" value="1"/>
</dbReference>
<dbReference type="Gene3D" id="3.30.40.10">
    <property type="entry name" value="Zinc/RING finger domain, C3HC4 (zinc finger)"/>
    <property type="match status" value="1"/>
</dbReference>
<keyword evidence="4" id="KW-0808">Transferase</keyword>
<evidence type="ECO:0000256" key="8">
    <source>
        <dbReference type="ARBA" id="ARBA00022786"/>
    </source>
</evidence>
<dbReference type="FunFam" id="3.30.40.10:FF:000019">
    <property type="entry name" value="RBR-type E3 ubiquitin transferase"/>
    <property type="match status" value="1"/>
</dbReference>
<keyword evidence="5" id="KW-0479">Metal-binding</keyword>
<keyword evidence="15" id="KW-1185">Reference proteome</keyword>
<dbReference type="GO" id="GO:0061630">
    <property type="term" value="F:ubiquitin protein ligase activity"/>
    <property type="evidence" value="ECO:0007669"/>
    <property type="project" value="UniProtKB-EC"/>
</dbReference>
<dbReference type="Pfam" id="PF19422">
    <property type="entry name" value="Ariadne"/>
    <property type="match status" value="1"/>
</dbReference>
<dbReference type="Proteomes" id="UP001152759">
    <property type="component" value="Chromosome 2"/>
</dbReference>
<dbReference type="InterPro" id="IPR044066">
    <property type="entry name" value="TRIAD_supradom"/>
</dbReference>
<dbReference type="InterPro" id="IPR048962">
    <property type="entry name" value="ARIH1-like_UBL"/>
</dbReference>
<gene>
    <name evidence="14" type="ORF">BEMITA_LOCUS4512</name>
</gene>
<dbReference type="EMBL" id="OU963863">
    <property type="protein sequence ID" value="CAH0385270.1"/>
    <property type="molecule type" value="Genomic_DNA"/>
</dbReference>
<dbReference type="Gene3D" id="1.20.120.1750">
    <property type="match status" value="1"/>
</dbReference>
<dbReference type="Pfam" id="PF01485">
    <property type="entry name" value="IBR"/>
    <property type="match status" value="1"/>
</dbReference>
<evidence type="ECO:0000256" key="2">
    <source>
        <dbReference type="ARBA" id="ARBA00005884"/>
    </source>
</evidence>
<evidence type="ECO:0000256" key="1">
    <source>
        <dbReference type="ARBA" id="ARBA00001798"/>
    </source>
</evidence>
<dbReference type="EC" id="2.3.2.31" evidence="3"/>
<reference evidence="14" key="1">
    <citation type="submission" date="2021-12" db="EMBL/GenBank/DDBJ databases">
        <authorList>
            <person name="King R."/>
        </authorList>
    </citation>
    <scope>NUCLEOTIDE SEQUENCE</scope>
</reference>
<evidence type="ECO:0000259" key="13">
    <source>
        <dbReference type="PROSITE" id="PS51873"/>
    </source>
</evidence>
<dbReference type="InterPro" id="IPR001841">
    <property type="entry name" value="Znf_RING"/>
</dbReference>
<dbReference type="GO" id="GO:0016567">
    <property type="term" value="P:protein ubiquitination"/>
    <property type="evidence" value="ECO:0007669"/>
    <property type="project" value="InterPro"/>
</dbReference>
<dbReference type="InterPro" id="IPR013083">
    <property type="entry name" value="Znf_RING/FYVE/PHD"/>
</dbReference>
<evidence type="ECO:0000256" key="5">
    <source>
        <dbReference type="ARBA" id="ARBA00022723"/>
    </source>
</evidence>
<comment type="similarity">
    <text evidence="2">Belongs to the RBR family. Ariadne subfamily.</text>
</comment>
<sequence length="506" mass="59491">MDSEEETLYDDSGNESSGDDVDIEMEVESTNPKERQMEADDYPFEVLSTEEIVQHMIDSIRDVNTVVEIPATTTRILLNYFKWDKEKLMERFYDGDQDKLYADAKVINPFRKPIVNNRQKPLRKPSSSSGTEECEICFMTLPSNMMTGLECNHRFCTQCWGEYLGTKIMEEGMGQTIACAAHGCDILVDDASVMRLVRDPKVKLKYQHLITNSFVECNRLLRWCPSPNCNNAIRVPYVDARPVTCRCRHTFCFACGENWHDPVKCHLLKRWIKKCDDDSETSNWIAANTQECPKCHVTIEKDGGCNHMVCKNQNCKADFCWFCLGPWEPHGSSWYDCNRYNEEESKAARDAQESSRALLQRYLFYCNRYMNHMQSLKFEHTLYASVKEKMEAMQQHNMSWIEVQFLKKAVDILCQCRQTLMYTYVFAYYLRKNNQSVLFEDNQKDLESATEKLSEYLEREITSENLADIKQKVQDKYRYCDGRRKVLLEHVHEGYEKDWWEYMECN</sequence>
<dbReference type="KEGG" id="btab:109035951"/>
<keyword evidence="6" id="KW-0677">Repeat</keyword>
<dbReference type="SUPFAM" id="SSF57850">
    <property type="entry name" value="RING/U-box"/>
    <property type="match status" value="3"/>
</dbReference>
<feature type="domain" description="RING-type" evidence="12">
    <location>
        <begin position="134"/>
        <end position="182"/>
    </location>
</feature>
<evidence type="ECO:0000256" key="7">
    <source>
        <dbReference type="ARBA" id="ARBA00022771"/>
    </source>
</evidence>
<protein>
    <recommendedName>
        <fullName evidence="3">RBR-type E3 ubiquitin transferase</fullName>
        <ecNumber evidence="3">2.3.2.31</ecNumber>
    </recommendedName>
</protein>
<dbReference type="InterPro" id="IPR045840">
    <property type="entry name" value="Ariadne"/>
</dbReference>
<evidence type="ECO:0000256" key="6">
    <source>
        <dbReference type="ARBA" id="ARBA00022737"/>
    </source>
</evidence>
<dbReference type="GO" id="GO:0008270">
    <property type="term" value="F:zinc ion binding"/>
    <property type="evidence" value="ECO:0007669"/>
    <property type="project" value="UniProtKB-KW"/>
</dbReference>
<evidence type="ECO:0000256" key="11">
    <source>
        <dbReference type="SAM" id="MobiDB-lite"/>
    </source>
</evidence>
<dbReference type="InterPro" id="IPR002867">
    <property type="entry name" value="IBR_dom"/>
</dbReference>
<evidence type="ECO:0000256" key="10">
    <source>
        <dbReference type="PROSITE-ProRule" id="PRU00175"/>
    </source>
</evidence>
<dbReference type="InterPro" id="IPR031127">
    <property type="entry name" value="E3_UB_ligase_RBR"/>
</dbReference>
<organism evidence="14 15">
    <name type="scientific">Bemisia tabaci</name>
    <name type="common">Sweetpotato whitefly</name>
    <name type="synonym">Aleurodes tabaci</name>
    <dbReference type="NCBI Taxonomy" id="7038"/>
    <lineage>
        <taxon>Eukaryota</taxon>
        <taxon>Metazoa</taxon>
        <taxon>Ecdysozoa</taxon>
        <taxon>Arthropoda</taxon>
        <taxon>Hexapoda</taxon>
        <taxon>Insecta</taxon>
        <taxon>Pterygota</taxon>
        <taxon>Neoptera</taxon>
        <taxon>Paraneoptera</taxon>
        <taxon>Hemiptera</taxon>
        <taxon>Sternorrhyncha</taxon>
        <taxon>Aleyrodoidea</taxon>
        <taxon>Aleyrodidae</taxon>
        <taxon>Aleyrodinae</taxon>
        <taxon>Bemisia</taxon>
    </lineage>
</organism>
<dbReference type="SMART" id="SM00184">
    <property type="entry name" value="RING"/>
    <property type="match status" value="2"/>
</dbReference>
<feature type="domain" description="RING-type" evidence="13">
    <location>
        <begin position="130"/>
        <end position="341"/>
    </location>
</feature>